<evidence type="ECO:0000313" key="2">
    <source>
        <dbReference type="Proteomes" id="UP000000724"/>
    </source>
</evidence>
<accession>B6HAZ5</accession>
<dbReference type="VEuPathDB" id="FungiDB:PCH_Pc17g00730"/>
<dbReference type="HOGENOM" id="CLU_1825915_0_0_1"/>
<gene>
    <name evidence="1" type="ORF">Pc17g00730</name>
    <name evidence="1" type="ORF">PCH_Pc17g00730</name>
</gene>
<evidence type="ECO:0000313" key="1">
    <source>
        <dbReference type="EMBL" id="CAP79360.1"/>
    </source>
</evidence>
<dbReference type="Proteomes" id="UP000000724">
    <property type="component" value="Contig Pc00c17"/>
</dbReference>
<protein>
    <submittedName>
        <fullName evidence="1">Uncharacterized protein</fullName>
    </submittedName>
</protein>
<dbReference type="AlphaFoldDB" id="B6HAZ5"/>
<organism evidence="1 2">
    <name type="scientific">Penicillium rubens (strain ATCC 28089 / DSM 1075 / NRRL 1951 / Wisconsin 54-1255)</name>
    <name type="common">Penicillium chrysogenum</name>
    <dbReference type="NCBI Taxonomy" id="500485"/>
    <lineage>
        <taxon>Eukaryota</taxon>
        <taxon>Fungi</taxon>
        <taxon>Dikarya</taxon>
        <taxon>Ascomycota</taxon>
        <taxon>Pezizomycotina</taxon>
        <taxon>Eurotiomycetes</taxon>
        <taxon>Eurotiomycetidae</taxon>
        <taxon>Eurotiales</taxon>
        <taxon>Aspergillaceae</taxon>
        <taxon>Penicillium</taxon>
        <taxon>Penicillium chrysogenum species complex</taxon>
    </lineage>
</organism>
<reference evidence="1 2" key="1">
    <citation type="journal article" date="2008" name="Nat. Biotechnol.">
        <title>Genome sequencing and analysis of the filamentous fungus Penicillium chrysogenum.</title>
        <authorList>
            <person name="van den Berg M.A."/>
            <person name="Albang R."/>
            <person name="Albermann K."/>
            <person name="Badger J.H."/>
            <person name="Daran J.-M."/>
            <person name="Driessen A.J.M."/>
            <person name="Garcia-Estrada C."/>
            <person name="Fedorova N.D."/>
            <person name="Harris D.M."/>
            <person name="Heijne W.H.M."/>
            <person name="Joardar V.S."/>
            <person name="Kiel J.A.K.W."/>
            <person name="Kovalchuk A."/>
            <person name="Martin J.F."/>
            <person name="Nierman W.C."/>
            <person name="Nijland J.G."/>
            <person name="Pronk J.T."/>
            <person name="Roubos J.A."/>
            <person name="van der Klei I.J."/>
            <person name="van Peij N.N.M.E."/>
            <person name="Veenhuis M."/>
            <person name="von Doehren H."/>
            <person name="Wagner C."/>
            <person name="Wortman J.R."/>
            <person name="Bovenberg R.A.L."/>
        </authorList>
    </citation>
    <scope>NUCLEOTIDE SEQUENCE [LARGE SCALE GENOMIC DNA]</scope>
    <source>
        <strain evidence="2">ATCC 28089 / DSM 1075 / NRRL 1951 / Wisconsin 54-1255</strain>
    </source>
</reference>
<name>B6HAZ5_PENRW</name>
<sequence length="141" mass="15740">MVSSATLQRSYNKSLSYLEKFPQITGLSETSHLRLYILGFLQCLAVALNQETCHATSCRRSLLTVEGQALTVEEVENPGWFGFTRGRSTFVGGHCCVDSGRDPHKRVRPKKDFDCDGYVILSATCRPIAGLKGRFRHEKNA</sequence>
<proteinExistence type="predicted"/>
<dbReference type="EMBL" id="AM920432">
    <property type="protein sequence ID" value="CAP79360.1"/>
    <property type="molecule type" value="Genomic_DNA"/>
</dbReference>
<keyword evidence="2" id="KW-1185">Reference proteome</keyword>